<dbReference type="AlphaFoldDB" id="E0RXP5"/>
<evidence type="ECO:0000313" key="4">
    <source>
        <dbReference type="EMBL" id="ADL34472.1"/>
    </source>
</evidence>
<evidence type="ECO:0000256" key="1">
    <source>
        <dbReference type="ARBA" id="ARBA00022801"/>
    </source>
</evidence>
<evidence type="ECO:0000256" key="2">
    <source>
        <dbReference type="PIRSR" id="PIRSR605754-1"/>
    </source>
</evidence>
<accession>E0RXP5</accession>
<feature type="active site" description="Acyl-thioester intermediate" evidence="2">
    <location>
        <position position="237"/>
    </location>
</feature>
<dbReference type="Gene3D" id="2.40.260.10">
    <property type="entry name" value="Sortase"/>
    <property type="match status" value="1"/>
</dbReference>
<dbReference type="STRING" id="515622.bpr_I1735"/>
<gene>
    <name evidence="4" type="ordered locus">bpr_I1735</name>
</gene>
<keyword evidence="3" id="KW-0472">Membrane</keyword>
<dbReference type="EMBL" id="CP001810">
    <property type="protein sequence ID" value="ADL34472.1"/>
    <property type="molecule type" value="Genomic_DNA"/>
</dbReference>
<dbReference type="CDD" id="cd05826">
    <property type="entry name" value="Sortase_B"/>
    <property type="match status" value="1"/>
</dbReference>
<reference evidence="4 5" key="1">
    <citation type="journal article" date="2010" name="PLoS ONE">
        <title>The glycobiome of the rumen bacterium Butyrivibrio proteoclasticus B316(T) highlights adaptation to a polysaccharide-rich environment.</title>
        <authorList>
            <person name="Kelly W.J."/>
            <person name="Leahy S.C."/>
            <person name="Altermann E."/>
            <person name="Yeoman C.J."/>
            <person name="Dunne J.C."/>
            <person name="Kong Z."/>
            <person name="Pacheco D.M."/>
            <person name="Li D."/>
            <person name="Noel S.J."/>
            <person name="Moon C.D."/>
            <person name="Cookson A.L."/>
            <person name="Attwood G.T."/>
        </authorList>
    </citation>
    <scope>NUCLEOTIDE SEQUENCE [LARGE SCALE GENOMIC DNA]</scope>
    <source>
        <strain evidence="5">ATCC 51982 / DSM 14932 / B316</strain>
    </source>
</reference>
<keyword evidence="5" id="KW-1185">Reference proteome</keyword>
<dbReference type="InterPro" id="IPR005754">
    <property type="entry name" value="Sortase"/>
</dbReference>
<dbReference type="RefSeq" id="WP_013281126.1">
    <property type="nucleotide sequence ID" value="NC_014387.1"/>
</dbReference>
<feature type="transmembrane region" description="Helical" evidence="3">
    <location>
        <begin position="6"/>
        <end position="26"/>
    </location>
</feature>
<feature type="active site" description="Proton donor/acceptor" evidence="2">
    <location>
        <position position="140"/>
    </location>
</feature>
<sequence>MNKTVLKILRIIAIILCIGIIIYEAVRIYDDQKEYDVADEEYEELESMAVSWPKGEDESQIVEYPLLQIDFKKLEEINPDVVAWLYFPCLDISYPVVKENEVDEYIHLTFDGKVNKAGCLFEDVLSDSEFRGMHDIVFGHNMRNGSMFGSLKKLYANGNEHLLEDNPYVYVYTKDYVFQYRVFGYYITTVGSEAYKVVETSDSYDEFLDYIQQHSAYPRPADADLSGRPCLLTLSTCSGQSGSGKRFVVHTYKTAAWEK</sequence>
<dbReference type="Proteomes" id="UP000001299">
    <property type="component" value="Chromosome 1"/>
</dbReference>
<evidence type="ECO:0000313" key="5">
    <source>
        <dbReference type="Proteomes" id="UP000001299"/>
    </source>
</evidence>
<keyword evidence="3" id="KW-0812">Transmembrane</keyword>
<dbReference type="KEGG" id="bpb:bpr_I1735"/>
<organism evidence="4 5">
    <name type="scientific">Butyrivibrio proteoclasticus (strain ATCC 51982 / DSM 14932 / B316)</name>
    <name type="common">Clostridium proteoclasticum</name>
    <dbReference type="NCBI Taxonomy" id="515622"/>
    <lineage>
        <taxon>Bacteria</taxon>
        <taxon>Bacillati</taxon>
        <taxon>Bacillota</taxon>
        <taxon>Clostridia</taxon>
        <taxon>Lachnospirales</taxon>
        <taxon>Lachnospiraceae</taxon>
        <taxon>Butyrivibrio</taxon>
    </lineage>
</organism>
<dbReference type="HOGENOM" id="CLU_034078_3_0_9"/>
<keyword evidence="1" id="KW-0378">Hydrolase</keyword>
<dbReference type="InterPro" id="IPR009835">
    <property type="entry name" value="SrtB"/>
</dbReference>
<protein>
    <submittedName>
        <fullName evidence="4">Sortase B family protein</fullName>
    </submittedName>
</protein>
<dbReference type="Pfam" id="PF04203">
    <property type="entry name" value="Sortase"/>
    <property type="match status" value="1"/>
</dbReference>
<dbReference type="GO" id="GO:0016787">
    <property type="term" value="F:hydrolase activity"/>
    <property type="evidence" value="ECO:0007669"/>
    <property type="project" value="UniProtKB-KW"/>
</dbReference>
<dbReference type="InterPro" id="IPR023365">
    <property type="entry name" value="Sortase_dom-sf"/>
</dbReference>
<proteinExistence type="predicted"/>
<name>E0RXP5_BUTPB</name>
<evidence type="ECO:0000256" key="3">
    <source>
        <dbReference type="SAM" id="Phobius"/>
    </source>
</evidence>
<dbReference type="SUPFAM" id="SSF63817">
    <property type="entry name" value="Sortase"/>
    <property type="match status" value="1"/>
</dbReference>
<keyword evidence="3" id="KW-1133">Transmembrane helix</keyword>
<dbReference type="eggNOG" id="COG4509">
    <property type="taxonomic scope" value="Bacteria"/>
</dbReference>